<dbReference type="AlphaFoldDB" id="A0A0F9MSD6"/>
<evidence type="ECO:0000313" key="1">
    <source>
        <dbReference type="EMBL" id="KKN10215.1"/>
    </source>
</evidence>
<gene>
    <name evidence="1" type="ORF">LCGC14_1038710</name>
</gene>
<name>A0A0F9MSD6_9ZZZZ</name>
<sequence>MAEKGGRMKYFGTSLAEHGHYIFEIEDMSMIKLYPNFKGLPFHPEELTNDLPKGETVFYQGGGFTVIGISGSCKDTRPGTKSIFWVQEIITYNELKNQILSNAITKAIIDTMSFKIKWRINSGKTK</sequence>
<organism evidence="1">
    <name type="scientific">marine sediment metagenome</name>
    <dbReference type="NCBI Taxonomy" id="412755"/>
    <lineage>
        <taxon>unclassified sequences</taxon>
        <taxon>metagenomes</taxon>
        <taxon>ecological metagenomes</taxon>
    </lineage>
</organism>
<reference evidence="1" key="1">
    <citation type="journal article" date="2015" name="Nature">
        <title>Complex archaea that bridge the gap between prokaryotes and eukaryotes.</title>
        <authorList>
            <person name="Spang A."/>
            <person name="Saw J.H."/>
            <person name="Jorgensen S.L."/>
            <person name="Zaremba-Niedzwiedzka K."/>
            <person name="Martijn J."/>
            <person name="Lind A.E."/>
            <person name="van Eijk R."/>
            <person name="Schleper C."/>
            <person name="Guy L."/>
            <person name="Ettema T.J."/>
        </authorList>
    </citation>
    <scope>NUCLEOTIDE SEQUENCE</scope>
</reference>
<proteinExistence type="predicted"/>
<protein>
    <submittedName>
        <fullName evidence="1">Uncharacterized protein</fullName>
    </submittedName>
</protein>
<comment type="caution">
    <text evidence="1">The sequence shown here is derived from an EMBL/GenBank/DDBJ whole genome shotgun (WGS) entry which is preliminary data.</text>
</comment>
<dbReference type="EMBL" id="LAZR01004264">
    <property type="protein sequence ID" value="KKN10215.1"/>
    <property type="molecule type" value="Genomic_DNA"/>
</dbReference>
<accession>A0A0F9MSD6</accession>